<evidence type="ECO:0000259" key="4">
    <source>
        <dbReference type="Pfam" id="PF08450"/>
    </source>
</evidence>
<keyword evidence="3" id="KW-0862">Zinc</keyword>
<dbReference type="KEGG" id="caul:KCG34_25080"/>
<dbReference type="PRINTS" id="PR01790">
    <property type="entry name" value="SMP30FAMILY"/>
</dbReference>
<feature type="binding site" evidence="3">
    <location>
        <position position="149"/>
    </location>
    <ligand>
        <name>a divalent metal cation</name>
        <dbReference type="ChEBI" id="CHEBI:60240"/>
    </ligand>
</feature>
<reference evidence="5" key="1">
    <citation type="submission" date="2021-04" db="EMBL/GenBank/DDBJ databases">
        <title>The complete genome sequence of Caulobacter sp. S6.</title>
        <authorList>
            <person name="Tang Y."/>
            <person name="Ouyang W."/>
            <person name="Liu Q."/>
            <person name="Huang B."/>
            <person name="Guo Z."/>
            <person name="Lei P."/>
        </authorList>
    </citation>
    <scope>NUCLEOTIDE SEQUENCE</scope>
    <source>
        <strain evidence="5">S6</strain>
    </source>
</reference>
<dbReference type="GO" id="GO:0004341">
    <property type="term" value="F:gluconolactonase activity"/>
    <property type="evidence" value="ECO:0007669"/>
    <property type="project" value="TreeGrafter"/>
</dbReference>
<dbReference type="RefSeq" id="WP_211938315.1">
    <property type="nucleotide sequence ID" value="NZ_CP073078.1"/>
</dbReference>
<comment type="cofactor">
    <cofactor evidence="3">
        <name>Zn(2+)</name>
        <dbReference type="ChEBI" id="CHEBI:29105"/>
    </cofactor>
    <text evidence="3">Binds 1 divalent metal cation per subunit.</text>
</comment>
<protein>
    <submittedName>
        <fullName evidence="5">SMP-30/gluconolactonase/LRE family protein</fullName>
    </submittedName>
</protein>
<evidence type="ECO:0000256" key="1">
    <source>
        <dbReference type="ARBA" id="ARBA00008853"/>
    </source>
</evidence>
<dbReference type="InterPro" id="IPR013658">
    <property type="entry name" value="SGL"/>
</dbReference>
<evidence type="ECO:0000313" key="6">
    <source>
        <dbReference type="Proteomes" id="UP000676409"/>
    </source>
</evidence>
<dbReference type="SUPFAM" id="SSF63829">
    <property type="entry name" value="Calcium-dependent phosphotriesterase"/>
    <property type="match status" value="1"/>
</dbReference>
<dbReference type="Pfam" id="PF08450">
    <property type="entry name" value="SGL"/>
    <property type="match status" value="1"/>
</dbReference>
<accession>A0A975FZZ8</accession>
<feature type="domain" description="SMP-30/Gluconolactonase/LRE-like region" evidence="4">
    <location>
        <begin position="17"/>
        <end position="256"/>
    </location>
</feature>
<dbReference type="GO" id="GO:0019853">
    <property type="term" value="P:L-ascorbic acid biosynthetic process"/>
    <property type="evidence" value="ECO:0007669"/>
    <property type="project" value="TreeGrafter"/>
</dbReference>
<dbReference type="Gene3D" id="2.120.10.30">
    <property type="entry name" value="TolB, C-terminal domain"/>
    <property type="match status" value="1"/>
</dbReference>
<keyword evidence="3" id="KW-0479">Metal-binding</keyword>
<feature type="binding site" evidence="3">
    <location>
        <position position="198"/>
    </location>
    <ligand>
        <name>a divalent metal cation</name>
        <dbReference type="ChEBI" id="CHEBI:60240"/>
    </ligand>
</feature>
<dbReference type="InterPro" id="IPR011042">
    <property type="entry name" value="6-blade_b-propeller_TolB-like"/>
</dbReference>
<feature type="active site" description="Proton donor/acceptor" evidence="2">
    <location>
        <position position="198"/>
    </location>
</feature>
<dbReference type="AlphaFoldDB" id="A0A975FZZ8"/>
<feature type="binding site" evidence="3">
    <location>
        <position position="104"/>
    </location>
    <ligand>
        <name>substrate</name>
    </ligand>
</feature>
<comment type="similarity">
    <text evidence="1">Belongs to the SMP-30/CGR1 family.</text>
</comment>
<feature type="binding site" evidence="3">
    <location>
        <position position="102"/>
    </location>
    <ligand>
        <name>substrate</name>
    </ligand>
</feature>
<dbReference type="InterPro" id="IPR005511">
    <property type="entry name" value="SMP-30"/>
</dbReference>
<gene>
    <name evidence="5" type="ORF">KCG34_25080</name>
</gene>
<sequence>MSALFEPRCVWPLQAELGEGPVWSAAENALWFVDIKQQRLHRFDPAGGEGRSWAAPAPPGFLAPCEAGGFIVGLKTGLCRFDPATGAFSEPSPVEPGLPGNRLNDGAVDPAGRLWFGSMDDGEEQATGALYRLDAGGLSLAEPGYVITNGPAVSPDGRRLYHTDTLEQVIYAFDLSPGGELSGKRVFARIEPRGGYPDGPTVDAAGKVWTGLFGGWGVRCYSPHGELLRSVCFPCANITKIAFGGEDLLTAYATTAWKGLDGAGRAEQPLAGGLFTFRVDTPGQPQHRVRHEFTHPR</sequence>
<dbReference type="EMBL" id="CP073078">
    <property type="protein sequence ID" value="QUD88264.1"/>
    <property type="molecule type" value="Genomic_DNA"/>
</dbReference>
<dbReference type="GO" id="GO:0005509">
    <property type="term" value="F:calcium ion binding"/>
    <property type="evidence" value="ECO:0007669"/>
    <property type="project" value="TreeGrafter"/>
</dbReference>
<dbReference type="PANTHER" id="PTHR10907">
    <property type="entry name" value="REGUCALCIN"/>
    <property type="match status" value="1"/>
</dbReference>
<evidence type="ECO:0000313" key="5">
    <source>
        <dbReference type="EMBL" id="QUD88264.1"/>
    </source>
</evidence>
<dbReference type="Proteomes" id="UP000676409">
    <property type="component" value="Chromosome"/>
</dbReference>
<evidence type="ECO:0000256" key="3">
    <source>
        <dbReference type="PIRSR" id="PIRSR605511-2"/>
    </source>
</evidence>
<dbReference type="PANTHER" id="PTHR10907:SF47">
    <property type="entry name" value="REGUCALCIN"/>
    <property type="match status" value="1"/>
</dbReference>
<keyword evidence="6" id="KW-1185">Reference proteome</keyword>
<organism evidence="5 6">
    <name type="scientific">Phenylobacterium montanum</name>
    <dbReference type="NCBI Taxonomy" id="2823693"/>
    <lineage>
        <taxon>Bacteria</taxon>
        <taxon>Pseudomonadati</taxon>
        <taxon>Pseudomonadota</taxon>
        <taxon>Alphaproteobacteria</taxon>
        <taxon>Caulobacterales</taxon>
        <taxon>Caulobacteraceae</taxon>
        <taxon>Phenylobacterium</taxon>
    </lineage>
</organism>
<evidence type="ECO:0000256" key="2">
    <source>
        <dbReference type="PIRSR" id="PIRSR605511-1"/>
    </source>
</evidence>
<name>A0A975FZZ8_9CAUL</name>
<proteinExistence type="inferred from homology"/>
<feature type="binding site" evidence="3">
    <location>
        <position position="19"/>
    </location>
    <ligand>
        <name>a divalent metal cation</name>
        <dbReference type="ChEBI" id="CHEBI:60240"/>
    </ligand>
</feature>